<accession>A0ABQ2GYM8</accession>
<organism evidence="1 2">
    <name type="scientific">Pseudomonas asuensis</name>
    <dbReference type="NCBI Taxonomy" id="1825787"/>
    <lineage>
        <taxon>Bacteria</taxon>
        <taxon>Pseudomonadati</taxon>
        <taxon>Pseudomonadota</taxon>
        <taxon>Gammaproteobacteria</taxon>
        <taxon>Pseudomonadales</taxon>
        <taxon>Pseudomonadaceae</taxon>
        <taxon>Pseudomonas</taxon>
    </lineage>
</organism>
<dbReference type="InterPro" id="IPR038084">
    <property type="entry name" value="PduO/GlcC-like_sf"/>
</dbReference>
<dbReference type="Proteomes" id="UP000616499">
    <property type="component" value="Unassembled WGS sequence"/>
</dbReference>
<reference evidence="2" key="1">
    <citation type="journal article" date="2019" name="Int. J. Syst. Evol. Microbiol.">
        <title>The Global Catalogue of Microorganisms (GCM) 10K type strain sequencing project: providing services to taxonomists for standard genome sequencing and annotation.</title>
        <authorList>
            <consortium name="The Broad Institute Genomics Platform"/>
            <consortium name="The Broad Institute Genome Sequencing Center for Infectious Disease"/>
            <person name="Wu L."/>
            <person name="Ma J."/>
        </authorList>
    </citation>
    <scope>NUCLEOTIDE SEQUENCE [LARGE SCALE GENOMIC DNA]</scope>
    <source>
        <strain evidence="2">JCM 13501</strain>
    </source>
</reference>
<name>A0ABQ2GYM8_9PSED</name>
<protein>
    <recommendedName>
        <fullName evidence="3">Heme-binding protein</fullName>
    </recommendedName>
</protein>
<evidence type="ECO:0008006" key="3">
    <source>
        <dbReference type="Google" id="ProtNLM"/>
    </source>
</evidence>
<gene>
    <name evidence="1" type="ORF">GCM10009425_31600</name>
</gene>
<dbReference type="RefSeq" id="WP_188867094.1">
    <property type="nucleotide sequence ID" value="NZ_BMNW01000007.1"/>
</dbReference>
<proteinExistence type="predicted"/>
<evidence type="ECO:0000313" key="2">
    <source>
        <dbReference type="Proteomes" id="UP000616499"/>
    </source>
</evidence>
<dbReference type="EMBL" id="BMNW01000007">
    <property type="protein sequence ID" value="GGM18318.1"/>
    <property type="molecule type" value="Genomic_DNA"/>
</dbReference>
<dbReference type="SUPFAM" id="SSF143744">
    <property type="entry name" value="GlcG-like"/>
    <property type="match status" value="1"/>
</dbReference>
<dbReference type="Pfam" id="PF03928">
    <property type="entry name" value="HbpS-like"/>
    <property type="match status" value="1"/>
</dbReference>
<keyword evidence="2" id="KW-1185">Reference proteome</keyword>
<evidence type="ECO:0000313" key="1">
    <source>
        <dbReference type="EMBL" id="GGM18318.1"/>
    </source>
</evidence>
<sequence>MTQVPSHLITQHSINAAAASQLIDHVEADASAREAAVSSAVVDMAGHLVAFRRMDGAYPGSIEGRPR</sequence>
<dbReference type="Gene3D" id="3.30.450.150">
    <property type="entry name" value="Haem-degrading domain"/>
    <property type="match status" value="1"/>
</dbReference>
<dbReference type="InterPro" id="IPR005624">
    <property type="entry name" value="PduO/GlcC-like"/>
</dbReference>
<comment type="caution">
    <text evidence="1">The sequence shown here is derived from an EMBL/GenBank/DDBJ whole genome shotgun (WGS) entry which is preliminary data.</text>
</comment>